<name>A0A402DNA3_9CELL</name>
<feature type="compositionally biased region" description="Pro residues" evidence="1">
    <location>
        <begin position="21"/>
        <end position="41"/>
    </location>
</feature>
<accession>A0A402DNA3</accession>
<dbReference type="AlphaFoldDB" id="A0A402DNA3"/>
<evidence type="ECO:0000256" key="2">
    <source>
        <dbReference type="SAM" id="Phobius"/>
    </source>
</evidence>
<reference evidence="3 4" key="1">
    <citation type="submission" date="2019-01" db="EMBL/GenBank/DDBJ databases">
        <title>Draft genome sequence of Cellulomonas takizawaensis strain TKZ-21.</title>
        <authorList>
            <person name="Yamamura H."/>
            <person name="Hayashi T."/>
            <person name="Hamada M."/>
            <person name="Serisawa Y."/>
            <person name="Matsuyama K."/>
            <person name="Nakagawa Y."/>
            <person name="Otoguro M."/>
            <person name="Yanagida F."/>
            <person name="Hayakawa M."/>
        </authorList>
    </citation>
    <scope>NUCLEOTIDE SEQUENCE [LARGE SCALE GENOMIC DNA]</scope>
    <source>
        <strain evidence="3 4">NBRC12680</strain>
    </source>
</reference>
<sequence length="185" mass="19471">MSNPYAPPEDRPRTDDGAAPQPTPVPGPPAHAPDGRPPLVPVPTEAPRERREPDPAEVLRTAQRARTAGVLLVASVLVVGLPVPWQAAALPFALAAFVLGIRALVGAVRSRAQGALPAVLALLVGLAGMWVSLTAGTLLMWQVQTAHQECMAGALTVTAQQRCQDALDEGRLDLQRSILERAQQG</sequence>
<feature type="transmembrane region" description="Helical" evidence="2">
    <location>
        <begin position="89"/>
        <end position="108"/>
    </location>
</feature>
<keyword evidence="2" id="KW-0472">Membrane</keyword>
<dbReference type="RefSeq" id="WP_130780192.1">
    <property type="nucleotide sequence ID" value="NZ_BIMR01000036.1"/>
</dbReference>
<comment type="caution">
    <text evidence="3">The sequence shown here is derived from an EMBL/GenBank/DDBJ whole genome shotgun (WGS) entry which is preliminary data.</text>
</comment>
<dbReference type="OrthoDB" id="5148493at2"/>
<keyword evidence="4" id="KW-1185">Reference proteome</keyword>
<feature type="transmembrane region" description="Helical" evidence="2">
    <location>
        <begin position="65"/>
        <end position="83"/>
    </location>
</feature>
<proteinExistence type="predicted"/>
<evidence type="ECO:0000313" key="3">
    <source>
        <dbReference type="EMBL" id="GCE75586.1"/>
    </source>
</evidence>
<dbReference type="Proteomes" id="UP000289954">
    <property type="component" value="Unassembled WGS sequence"/>
</dbReference>
<keyword evidence="2" id="KW-1133">Transmembrane helix</keyword>
<evidence type="ECO:0000313" key="4">
    <source>
        <dbReference type="Proteomes" id="UP000289954"/>
    </source>
</evidence>
<organism evidence="3 4">
    <name type="scientific">Cellulomonas biazotea</name>
    <dbReference type="NCBI Taxonomy" id="1709"/>
    <lineage>
        <taxon>Bacteria</taxon>
        <taxon>Bacillati</taxon>
        <taxon>Actinomycetota</taxon>
        <taxon>Actinomycetes</taxon>
        <taxon>Micrococcales</taxon>
        <taxon>Cellulomonadaceae</taxon>
        <taxon>Cellulomonas</taxon>
    </lineage>
</organism>
<gene>
    <name evidence="3" type="ORF">CBZ_06420</name>
</gene>
<feature type="transmembrane region" description="Helical" evidence="2">
    <location>
        <begin position="120"/>
        <end position="141"/>
    </location>
</feature>
<evidence type="ECO:0000256" key="1">
    <source>
        <dbReference type="SAM" id="MobiDB-lite"/>
    </source>
</evidence>
<protein>
    <submittedName>
        <fullName evidence="3">Uncharacterized protein</fullName>
    </submittedName>
</protein>
<keyword evidence="2" id="KW-0812">Transmembrane</keyword>
<dbReference type="EMBL" id="BIMR01000036">
    <property type="protein sequence ID" value="GCE75586.1"/>
    <property type="molecule type" value="Genomic_DNA"/>
</dbReference>
<feature type="region of interest" description="Disordered" evidence="1">
    <location>
        <begin position="1"/>
        <end position="56"/>
    </location>
</feature>